<keyword evidence="7" id="KW-1185">Reference proteome</keyword>
<dbReference type="GO" id="GO:0016811">
    <property type="term" value="F:hydrolase activity, acting on carbon-nitrogen (but not peptide) bonds, in linear amides"/>
    <property type="evidence" value="ECO:0007669"/>
    <property type="project" value="InterPro"/>
</dbReference>
<dbReference type="Proteomes" id="UP000654947">
    <property type="component" value="Unassembled WGS sequence"/>
</dbReference>
<dbReference type="InterPro" id="IPR029055">
    <property type="entry name" value="Ntn_hydrolases_N"/>
</dbReference>
<comment type="similarity">
    <text evidence="1">Belongs to the peptidase S45 family.</text>
</comment>
<feature type="signal peptide" evidence="5">
    <location>
        <begin position="1"/>
        <end position="32"/>
    </location>
</feature>
<gene>
    <name evidence="6" type="ORF">GCM10007147_39350</name>
</gene>
<evidence type="ECO:0000313" key="6">
    <source>
        <dbReference type="EMBL" id="GHD34082.1"/>
    </source>
</evidence>
<evidence type="ECO:0000256" key="1">
    <source>
        <dbReference type="ARBA" id="ARBA00006586"/>
    </source>
</evidence>
<dbReference type="Gene3D" id="1.10.287.150">
    <property type="match status" value="1"/>
</dbReference>
<organism evidence="6 7">
    <name type="scientific">Nocardiopsis kunsanensis</name>
    <dbReference type="NCBI Taxonomy" id="141693"/>
    <lineage>
        <taxon>Bacteria</taxon>
        <taxon>Bacillati</taxon>
        <taxon>Actinomycetota</taxon>
        <taxon>Actinomycetes</taxon>
        <taxon>Streptosporangiales</taxon>
        <taxon>Nocardiopsidaceae</taxon>
        <taxon>Nocardiopsis</taxon>
    </lineage>
</organism>
<dbReference type="RefSeq" id="WP_017576895.1">
    <property type="nucleotide sequence ID" value="NZ_BMXL01000029.1"/>
</dbReference>
<dbReference type="PANTHER" id="PTHR34218">
    <property type="entry name" value="PEPTIDASE S45 PENICILLIN AMIDASE"/>
    <property type="match status" value="1"/>
</dbReference>
<dbReference type="PANTHER" id="PTHR34218:SF4">
    <property type="entry name" value="ACYL-HOMOSERINE LACTONE ACYLASE QUIP"/>
    <property type="match status" value="1"/>
</dbReference>
<evidence type="ECO:0000256" key="2">
    <source>
        <dbReference type="ARBA" id="ARBA00022801"/>
    </source>
</evidence>
<dbReference type="Gene3D" id="1.10.439.10">
    <property type="entry name" value="Penicillin Amidohydrolase, domain 1"/>
    <property type="match status" value="1"/>
</dbReference>
<reference evidence="6 7" key="1">
    <citation type="journal article" date="2014" name="Int. J. Syst. Evol. Microbiol.">
        <title>Complete genome sequence of Corynebacterium casei LMG S-19264T (=DSM 44701T), isolated from a smear-ripened cheese.</title>
        <authorList>
            <consortium name="US DOE Joint Genome Institute (JGI-PGF)"/>
            <person name="Walter F."/>
            <person name="Albersmeier A."/>
            <person name="Kalinowski J."/>
            <person name="Ruckert C."/>
        </authorList>
    </citation>
    <scope>NUCLEOTIDE SEQUENCE [LARGE SCALE GENOMIC DNA]</scope>
    <source>
        <strain evidence="6 7">KCTC 19473</strain>
    </source>
</reference>
<evidence type="ECO:0000256" key="4">
    <source>
        <dbReference type="SAM" id="MobiDB-lite"/>
    </source>
</evidence>
<dbReference type="Pfam" id="PF01804">
    <property type="entry name" value="Penicil_amidase"/>
    <property type="match status" value="1"/>
</dbReference>
<evidence type="ECO:0000256" key="3">
    <source>
        <dbReference type="ARBA" id="ARBA00023145"/>
    </source>
</evidence>
<keyword evidence="2" id="KW-0378">Hydrolase</keyword>
<dbReference type="InterPro" id="IPR023343">
    <property type="entry name" value="Penicillin_amidase_dom1"/>
</dbReference>
<dbReference type="InterPro" id="IPR043146">
    <property type="entry name" value="Penicillin_amidase_N_B-knob"/>
</dbReference>
<proteinExistence type="inferred from homology"/>
<dbReference type="Gene3D" id="2.30.120.10">
    <property type="match status" value="1"/>
</dbReference>
<dbReference type="Gene3D" id="1.10.1400.10">
    <property type="match status" value="1"/>
</dbReference>
<comment type="caution">
    <text evidence="6">The sequence shown here is derived from an EMBL/GenBank/DDBJ whole genome shotgun (WGS) entry which is preliminary data.</text>
</comment>
<accession>A0A918XIT8</accession>
<evidence type="ECO:0000256" key="5">
    <source>
        <dbReference type="SAM" id="SignalP"/>
    </source>
</evidence>
<dbReference type="InterPro" id="IPR043147">
    <property type="entry name" value="Penicillin_amidase_A-knob"/>
</dbReference>
<feature type="region of interest" description="Disordered" evidence="4">
    <location>
        <begin position="855"/>
        <end position="874"/>
    </location>
</feature>
<dbReference type="PROSITE" id="PS51318">
    <property type="entry name" value="TAT"/>
    <property type="match status" value="1"/>
</dbReference>
<dbReference type="EMBL" id="BMXL01000029">
    <property type="protein sequence ID" value="GHD34082.1"/>
    <property type="molecule type" value="Genomic_DNA"/>
</dbReference>
<dbReference type="InterPro" id="IPR006311">
    <property type="entry name" value="TAT_signal"/>
</dbReference>
<sequence length="986" mass="106164">MLPSRRQRLGAAASSVALAVVAATVSAVPASAGPAPAQAPPPPQEPALPSMQEIEDYCAPSGCHDILPPGQNGNATLVEILGHQAFGTRPEHSSSQLDMYDDLVHNYEGLTDEGLDEFFLDSGFGADPDDIGEEYRPREDVTITRDASHGIPHIHGDTREGTMYGAGYAAAEDRLFLMDVLRRVGRGELTSFAGGAEGNRGLEQDLWRSAPYTEEDKQAQVDRVAAQGERGEQALDDVESYLEGINAYIEEADDDRDFPGEYVLTGHKDAITNEGGIEPFTPTDVVGIAAMVGGIFGGGGGGEVRSALARAGFQDRYGAEEGLELYDAWRMENDPEAPVTVDGEFPYSRTPEEPVGESVPDPGSVEEYDIVHDEHGSAESGEAPDPRVASAEEPAGSDAGTLEDLTEEQREELDRMVEEEDLSAAEGLFNDGVLPAEFLDPGGMSNALLVSGEHTESGSPVAVMGPQTGYFAPQMLMLQELQGPGISARGASFAGVSFYVQMGRGADYAWSATSANQDLTDTYAVPLCETDGSDPTTDSRAYVDSSGECTEFEELSVTNEWSPTVADQTPEGGYTLTSLRSEYGLVESFATVDGTPVAHTNLRSTYMREVDSIIGFQRFNDPGDITSAESFTDAAYDIEYAFNWHYVDSEDIAFVNSGANPVRTEGTNPNMPIDASSEAGWSGWDPETNLADHHPPEDHPQQINPDHLLNWNNKPADGYTSDWSHGSVHRSDLLEARVDSAIEEGHAFTPASLTSLSVEAGVGDLRAQEVLPLLLEVIDTAEVSDPELAGTVEELRTWVEDGALRKEPERDAGSYVHSEAIRVLDAWWPLLVRAQFEPGLGEELYEQVTAVSQVDESPSGQIGGGEPDSVNQAQDHRGSAFQNGWWSYVDKDLRTVLGQDVDGALPETYCGDGDVDTCRTVLLESLAEAAATPAEDVYPGDEHCDAGDQLCADTVIHQSVGGIDMWPVHWQNRPTYQVVYQFSGGR</sequence>
<dbReference type="GO" id="GO:0017000">
    <property type="term" value="P:antibiotic biosynthetic process"/>
    <property type="evidence" value="ECO:0007669"/>
    <property type="project" value="InterPro"/>
</dbReference>
<keyword evidence="3" id="KW-0865">Zymogen</keyword>
<dbReference type="InterPro" id="IPR002692">
    <property type="entry name" value="S45"/>
</dbReference>
<protein>
    <submittedName>
        <fullName evidence="6">Penicillin acylase</fullName>
    </submittedName>
</protein>
<evidence type="ECO:0000313" key="7">
    <source>
        <dbReference type="Proteomes" id="UP000654947"/>
    </source>
</evidence>
<keyword evidence="5" id="KW-0732">Signal</keyword>
<feature type="region of interest" description="Disordered" evidence="4">
    <location>
        <begin position="336"/>
        <end position="410"/>
    </location>
</feature>
<dbReference type="Gene3D" id="3.60.20.10">
    <property type="entry name" value="Glutamine Phosphoribosylpyrophosphate, subunit 1, domain 1"/>
    <property type="match status" value="1"/>
</dbReference>
<name>A0A918XIT8_9ACTN</name>
<dbReference type="AlphaFoldDB" id="A0A918XIT8"/>
<dbReference type="SUPFAM" id="SSF56235">
    <property type="entry name" value="N-terminal nucleophile aminohydrolases (Ntn hydrolases)"/>
    <property type="match status" value="1"/>
</dbReference>
<feature type="chain" id="PRO_5038777398" evidence="5">
    <location>
        <begin position="33"/>
        <end position="986"/>
    </location>
</feature>